<feature type="compositionally biased region" description="Basic residues" evidence="1">
    <location>
        <begin position="742"/>
        <end position="751"/>
    </location>
</feature>
<feature type="compositionally biased region" description="Low complexity" evidence="1">
    <location>
        <begin position="2252"/>
        <end position="2263"/>
    </location>
</feature>
<feature type="region of interest" description="Disordered" evidence="1">
    <location>
        <begin position="2583"/>
        <end position="2616"/>
    </location>
</feature>
<feature type="compositionally biased region" description="Basic and acidic residues" evidence="1">
    <location>
        <begin position="984"/>
        <end position="1007"/>
    </location>
</feature>
<feature type="region of interest" description="Disordered" evidence="1">
    <location>
        <begin position="1509"/>
        <end position="1548"/>
    </location>
</feature>
<organism evidence="2 3">
    <name type="scientific">Effrenium voratum</name>
    <dbReference type="NCBI Taxonomy" id="2562239"/>
    <lineage>
        <taxon>Eukaryota</taxon>
        <taxon>Sar</taxon>
        <taxon>Alveolata</taxon>
        <taxon>Dinophyceae</taxon>
        <taxon>Suessiales</taxon>
        <taxon>Symbiodiniaceae</taxon>
        <taxon>Effrenium</taxon>
    </lineage>
</organism>
<dbReference type="Gene3D" id="1.10.287.110">
    <property type="entry name" value="DnaJ domain"/>
    <property type="match status" value="1"/>
</dbReference>
<feature type="compositionally biased region" description="Basic and acidic residues" evidence="1">
    <location>
        <begin position="1679"/>
        <end position="1702"/>
    </location>
</feature>
<feature type="compositionally biased region" description="Basic and acidic residues" evidence="1">
    <location>
        <begin position="1592"/>
        <end position="1615"/>
    </location>
</feature>
<feature type="compositionally biased region" description="Basic and acidic residues" evidence="1">
    <location>
        <begin position="1351"/>
        <end position="1382"/>
    </location>
</feature>
<keyword evidence="3" id="KW-1185">Reference proteome</keyword>
<feature type="compositionally biased region" description="Basic and acidic residues" evidence="1">
    <location>
        <begin position="1910"/>
        <end position="1920"/>
    </location>
</feature>
<feature type="compositionally biased region" description="Low complexity" evidence="1">
    <location>
        <begin position="1272"/>
        <end position="1284"/>
    </location>
</feature>
<feature type="compositionally biased region" description="Acidic residues" evidence="1">
    <location>
        <begin position="2217"/>
        <end position="2226"/>
    </location>
</feature>
<evidence type="ECO:0008006" key="4">
    <source>
        <dbReference type="Google" id="ProtNLM"/>
    </source>
</evidence>
<feature type="region of interest" description="Disordered" evidence="1">
    <location>
        <begin position="1054"/>
        <end position="1178"/>
    </location>
</feature>
<dbReference type="Proteomes" id="UP001178507">
    <property type="component" value="Unassembled WGS sequence"/>
</dbReference>
<dbReference type="InterPro" id="IPR001623">
    <property type="entry name" value="DnaJ_domain"/>
</dbReference>
<feature type="compositionally biased region" description="Polar residues" evidence="1">
    <location>
        <begin position="2329"/>
        <end position="2338"/>
    </location>
</feature>
<dbReference type="SUPFAM" id="SSF50156">
    <property type="entry name" value="PDZ domain-like"/>
    <property type="match status" value="1"/>
</dbReference>
<feature type="compositionally biased region" description="Acidic residues" evidence="1">
    <location>
        <begin position="1427"/>
        <end position="1442"/>
    </location>
</feature>
<feature type="region of interest" description="Disordered" evidence="1">
    <location>
        <begin position="956"/>
        <end position="1015"/>
    </location>
</feature>
<feature type="compositionally biased region" description="Polar residues" evidence="1">
    <location>
        <begin position="2583"/>
        <end position="2593"/>
    </location>
</feature>
<feature type="region of interest" description="Disordered" evidence="1">
    <location>
        <begin position="1340"/>
        <end position="1476"/>
    </location>
</feature>
<feature type="compositionally biased region" description="Basic and acidic residues" evidence="1">
    <location>
        <begin position="2464"/>
        <end position="2491"/>
    </location>
</feature>
<evidence type="ECO:0000256" key="1">
    <source>
        <dbReference type="SAM" id="MobiDB-lite"/>
    </source>
</evidence>
<feature type="region of interest" description="Disordered" evidence="1">
    <location>
        <begin position="1807"/>
        <end position="1964"/>
    </location>
</feature>
<feature type="compositionally biased region" description="Basic and acidic residues" evidence="1">
    <location>
        <begin position="1147"/>
        <end position="1170"/>
    </location>
</feature>
<feature type="compositionally biased region" description="Basic and acidic residues" evidence="1">
    <location>
        <begin position="2379"/>
        <end position="2406"/>
    </location>
</feature>
<feature type="compositionally biased region" description="Low complexity" evidence="1">
    <location>
        <begin position="2018"/>
        <end position="2031"/>
    </location>
</feature>
<feature type="compositionally biased region" description="Low complexity" evidence="1">
    <location>
        <begin position="1863"/>
        <end position="1888"/>
    </location>
</feature>
<feature type="compositionally biased region" description="Basic and acidic residues" evidence="1">
    <location>
        <begin position="1443"/>
        <end position="1453"/>
    </location>
</feature>
<feature type="region of interest" description="Disordered" evidence="1">
    <location>
        <begin position="1214"/>
        <end position="1255"/>
    </location>
</feature>
<feature type="compositionally biased region" description="Low complexity" evidence="1">
    <location>
        <begin position="1396"/>
        <end position="1421"/>
    </location>
</feature>
<feature type="region of interest" description="Disordered" evidence="1">
    <location>
        <begin position="736"/>
        <end position="781"/>
    </location>
</feature>
<feature type="compositionally biased region" description="Low complexity" evidence="1">
    <location>
        <begin position="1717"/>
        <end position="1736"/>
    </location>
</feature>
<feature type="compositionally biased region" description="Low complexity" evidence="1">
    <location>
        <begin position="2195"/>
        <end position="2209"/>
    </location>
</feature>
<feature type="compositionally biased region" description="Acidic residues" evidence="1">
    <location>
        <begin position="1894"/>
        <end position="1909"/>
    </location>
</feature>
<feature type="compositionally biased region" description="Basic and acidic residues" evidence="1">
    <location>
        <begin position="2510"/>
        <end position="2532"/>
    </location>
</feature>
<feature type="compositionally biased region" description="Basic and acidic residues" evidence="1">
    <location>
        <begin position="1818"/>
        <end position="1849"/>
    </location>
</feature>
<feature type="region of interest" description="Disordered" evidence="1">
    <location>
        <begin position="2127"/>
        <end position="2532"/>
    </location>
</feature>
<feature type="compositionally biased region" description="Low complexity" evidence="1">
    <location>
        <begin position="1632"/>
        <end position="1648"/>
    </location>
</feature>
<feature type="compositionally biased region" description="Acidic residues" evidence="1">
    <location>
        <begin position="2161"/>
        <end position="2175"/>
    </location>
</feature>
<feature type="compositionally biased region" description="Basic and acidic residues" evidence="1">
    <location>
        <begin position="1058"/>
        <end position="1093"/>
    </location>
</feature>
<feature type="region of interest" description="Disordered" evidence="1">
    <location>
        <begin position="1574"/>
        <end position="1648"/>
    </location>
</feature>
<feature type="compositionally biased region" description="Basic and acidic residues" evidence="1">
    <location>
        <begin position="1756"/>
        <end position="1779"/>
    </location>
</feature>
<accession>A0AA36NE17</accession>
<comment type="caution">
    <text evidence="2">The sequence shown here is derived from an EMBL/GenBank/DDBJ whole genome shotgun (WGS) entry which is preliminary data.</text>
</comment>
<name>A0AA36NE17_9DINO</name>
<protein>
    <recommendedName>
        <fullName evidence="4">J domain-containing protein</fullName>
    </recommendedName>
</protein>
<proteinExistence type="predicted"/>
<evidence type="ECO:0000313" key="3">
    <source>
        <dbReference type="Proteomes" id="UP001178507"/>
    </source>
</evidence>
<feature type="compositionally biased region" description="Basic and acidic residues" evidence="1">
    <location>
        <begin position="2264"/>
        <end position="2291"/>
    </location>
</feature>
<feature type="region of interest" description="Disordered" evidence="1">
    <location>
        <begin position="1976"/>
        <end position="2090"/>
    </location>
</feature>
<dbReference type="CDD" id="cd06257">
    <property type="entry name" value="DnaJ"/>
    <property type="match status" value="1"/>
</dbReference>
<feature type="compositionally biased region" description="Low complexity" evidence="1">
    <location>
        <begin position="757"/>
        <end position="770"/>
    </location>
</feature>
<evidence type="ECO:0000313" key="2">
    <source>
        <dbReference type="EMBL" id="CAJ1402784.1"/>
    </source>
</evidence>
<feature type="compositionally biased region" description="Basic and acidic residues" evidence="1">
    <location>
        <begin position="1289"/>
        <end position="1312"/>
    </location>
</feature>
<sequence length="2743" mass="293989">MAPKALTPEPSGRAPQSLDEAISDLGKLQLMLAVPSVSALRTARPLRRSEGELYVAQFVLQSTHRKFNKFLSTPEGKCELHPCLKLGTGSLADGMPDGDGSFGCLDDGTPVIYQTNGIARIEESKLNRAIKCSRTGAPGHYMETKMLVAKPRDTAGISLGLARAKVIQTRKDLERNLYYSFTSCWQIYACSARVGELGEDDSGERILVRRSVRDFRQHHFHDFPVAKHLADLLDRENQILVTKHSFELESEVEKAKYDYHCYTLRSWQTYECEGRPPENDAGRRLLEAAKNGQVSELRHLVQNCGCHCDTIVAEFGCIGTGKTGIYTRTDCGYAEERTALIAAIQAGWLSVVNAILDFAKAGQAGLNVVCHEWNPKGIGGECLRPCYSALDQAKLYHRTEMIPLLEAAGALTHKKCKKPRRANPFDVRAKQDKGESYSEETREERYQDFTFAEWADEAQMDDDMKEIVNNLKEELRPFSSLSETEQNKLFRKLCARWHPDKHPDDKKVMATRIFQWIQHVKDDAWENKVPTETLSSRPRRREEASCLESWHGAAACATSTTAPLDVKPAAKKPPEPAKASHLAPLPTLQLDMPAAVAAAFLESARAEADAKYRRKLACRAAREEAAGHTGFNTPEAPEAATTAQVVDSPSRMQEILGLDGKFVSSGAIRQRLQEMEVEGWLARARHRNRKIEADNQELAGLVDEARELVLRRMPAGGAGRAARSLREERAALAKRICSSPARNRKPHRPLRLPKFNQVPSSQSPSSASSTRRSEAEVASKSAISVPLETFSDPCEKEKEVAVSPCESPRGQRSEERMISGTLQEVLAEVDTEIVGAACGSQGSARETVIEGTGAQDADEGVTQMLAEACGKMLASRERLSSMGSQAPSEGLEAQQMTQLMQGWQKDAECPSEGSLMRSASDLEVATRTDEGCVWGSAPEDLAAAARQAEFLAQGPAKEAEEVVRHAAQGAKKPKPSAQEPAEGDAQKQEVHVAEARSQKEDIEERKQATSTEVQELEVEVEDGAVAAKHAAPAVFAADANAKAPTREACLAVDAAAEELPKPSEQELEDHAQKQEVHVAEARSQEEDIEERKQATSTETQEVEVEDGAAAAKTAASSVSAADADAQASTQESCLAEHVAEQEPAEDAAQKQEVHVAEARSQEEALEERKQATSTEVQELEVEDGAVAAKHAAPAVFAADADAQAPTQEACLAEDAVVEDPAEDDAQKQEVAEARSQEKDLEERKQATSTEAQELEVEVEDGAVAAKEATLAVSAADADAQAPTSEAEDAAQKQEVHVAEARSQEEDLEERKQATSTEAQELEVEVADGAVVAKEATLAVSAADADAQAPTSEHEPAEDAAQKQEVHVAEARSQEEDLEERKQATSTETQEVEVEDGAAAAQTAASSVSAADASAEAPTQEACLAEDAVAEELPELSEQEPAEDDAKKREVHVAEEEDCADTRQSTQTQEVEVADGAAAAKPALPAVSATDANAQARTKESCWVEELAMPSEQDKARKQEVPVGEAYIQEEDTEERKQAMSTEAQEIEAEDGVVAAKTGAPAVFAPTQEAFLAVDAAAEELPKPSEQESAEDDAQKQEVHFAEARSQEEDLEERKQATSTEAPEVEVEDEDGAVAAKHAAPAVSAADANAQALTREACFAEDAAAEELPKPFEQDPAEGDAQKQEGHVAEARSQEEDLEERKQATSTETQEVEVEDGAAAAKTAASPVSAADANAQAPTQEACLAEDAVAEDPAEDAAQKQEVHVAEARSQEEDLEERKQATSTEAQELEVEVADGAVVAKEATLAVSAADADAQAPTSEHEPAEDAAQKQEVHVAEARSQEEDLEERKQATSTETQEVEVEDGAAAAQTAASSVSAADASAEAPTQEACLAEDAVAEELPELSEQEPAEDDAKKREVHVAEEEDCADTRQSTQTQEVEVADGAAASKPALPAVSATDANAQARTKESCWVEELAMPSEQDKARKQEVPVGEAYIQEEDTEERKQAMSTEAKEIEAEDCAVAANPAAPAVSAADEDAVAEELPKPSEQESAEDDAQKQEVHFAEARSQEEDLEERKQATSTEAPEVEVEDGAVAVITAAPVVSAADADAQAPTQEACVVRDCAGEKAAKQVEAACEQEPVQQKAAKEELQEGAQPAAAEAAELPEPEQEPAEEEAERQDVHVAGARGQDEVSENVAQELSLEAQEAAAGVGAHGAGDDVAEDAEEEEAQKQDVHVAGVRGQDEAEVCQNRMQEANLEAPAAADAAAKEVDVPCEQEPERQKTAHEDAEKEAQAARAAELPEACEQEPAETEAQKQDVHVAGVRGQDEAEVSQNRMQQANLEAPQKQDVHVAGVRGQDEAEVSQNRMQEANLEAPAAADAAAKEVDVPCEQEPERQKTAHEDAEKEAQAARAAELPEACEQELAEAEAQKQDVDFAGVRGQDEAEVSQTRMQEEANLEAPAAADAAAKEVDVPCEQEPERHKTAHEDAEKEAQAARAAELPEACEQEPAEAEAQKEDVHVAGVRGQDEVSEHGAQELSLEADVADARAVSAGAPGATIQEACEDVVAEHAAKQVEVPCEQGLAQQKAAQEASQTAELPKPSEPEPAEKEASVSLSPSGSGVQIREFSVALTKGVEGLGLTVQRELGGLAVVDVDPKGAAARHNLRQLASGSQLVIWPRMLITRVNGASAADDMVQALCRSRDLELHIRAGNLDSSAKRIPEDLASIIGAVRAVKQVTATSRRLGA</sequence>
<feature type="compositionally biased region" description="Low complexity" evidence="1">
    <location>
        <begin position="2367"/>
        <end position="2378"/>
    </location>
</feature>
<gene>
    <name evidence="2" type="ORF">EVOR1521_LOCUS25587</name>
</gene>
<dbReference type="EMBL" id="CAUJNA010003467">
    <property type="protein sequence ID" value="CAJ1402784.1"/>
    <property type="molecule type" value="Genomic_DNA"/>
</dbReference>
<reference evidence="2" key="1">
    <citation type="submission" date="2023-08" db="EMBL/GenBank/DDBJ databases">
        <authorList>
            <person name="Chen Y."/>
            <person name="Shah S."/>
            <person name="Dougan E. K."/>
            <person name="Thang M."/>
            <person name="Chan C."/>
        </authorList>
    </citation>
    <scope>NUCLEOTIDE SEQUENCE</scope>
</reference>
<feature type="compositionally biased region" description="Basic and acidic residues" evidence="1">
    <location>
        <begin position="2053"/>
        <end position="2076"/>
    </location>
</feature>
<feature type="compositionally biased region" description="Basic and acidic residues" evidence="1">
    <location>
        <begin position="2000"/>
        <end position="2013"/>
    </location>
</feature>
<feature type="region of interest" description="Disordered" evidence="1">
    <location>
        <begin position="1661"/>
        <end position="1792"/>
    </location>
</feature>
<dbReference type="InterPro" id="IPR036034">
    <property type="entry name" value="PDZ_sf"/>
</dbReference>
<feature type="compositionally biased region" description="Basic and acidic residues" evidence="1">
    <location>
        <begin position="2597"/>
        <end position="2608"/>
    </location>
</feature>
<feature type="compositionally biased region" description="Low complexity" evidence="1">
    <location>
        <begin position="2150"/>
        <end position="2160"/>
    </location>
</feature>
<feature type="compositionally biased region" description="Low complexity" evidence="1">
    <location>
        <begin position="1108"/>
        <end position="1130"/>
    </location>
</feature>
<feature type="region of interest" description="Disordered" evidence="1">
    <location>
        <begin position="1272"/>
        <end position="1322"/>
    </location>
</feature>
<feature type="compositionally biased region" description="Acidic residues" evidence="1">
    <location>
        <begin position="1622"/>
        <end position="1631"/>
    </location>
</feature>
<dbReference type="SUPFAM" id="SSF46565">
    <property type="entry name" value="Chaperone J-domain"/>
    <property type="match status" value="1"/>
</dbReference>
<dbReference type="InterPro" id="IPR036869">
    <property type="entry name" value="J_dom_sf"/>
</dbReference>
<feature type="compositionally biased region" description="Basic and acidic residues" evidence="1">
    <location>
        <begin position="1224"/>
        <end position="1245"/>
    </location>
</feature>